<evidence type="ECO:0000313" key="1">
    <source>
        <dbReference type="EMBL" id="SNR81461.1"/>
    </source>
</evidence>
<dbReference type="EMBL" id="FZNZ01000012">
    <property type="protein sequence ID" value="SNR81461.1"/>
    <property type="molecule type" value="Genomic_DNA"/>
</dbReference>
<dbReference type="RefSeq" id="WP_089366088.1">
    <property type="nucleotide sequence ID" value="NZ_CP023863.1"/>
</dbReference>
<sequence>METNELLSLDTFPKRYEACFLENCAVREDCLHHLYFKLQPASNTWGDAIFPSALMPENLINGCCRMFHAKRLVTCYAGFTHFFDEVRRKDLPSLRNEVYSYFRGRSNFYRYGNAERGYLYTQSMADDVKALFMEYGYNEPKYERTFKSIVFYE</sequence>
<accession>A0A2K9HGD0</accession>
<keyword evidence="2" id="KW-1185">Reference proteome</keyword>
<evidence type="ECO:0000313" key="2">
    <source>
        <dbReference type="Proteomes" id="UP000198427"/>
    </source>
</evidence>
<dbReference type="OrthoDB" id="1070184at2"/>
<dbReference type="Pfam" id="PF19555">
    <property type="entry name" value="DUF6078"/>
    <property type="match status" value="1"/>
</dbReference>
<dbReference type="KEGG" id="pje:CRM71_04885"/>
<dbReference type="InterPro" id="IPR045724">
    <property type="entry name" value="DUF6078"/>
</dbReference>
<proteinExistence type="predicted"/>
<dbReference type="Proteomes" id="UP000198427">
    <property type="component" value="Unassembled WGS sequence"/>
</dbReference>
<organism evidence="1 2">
    <name type="scientific">Prevotella jejuni</name>
    <dbReference type="NCBI Taxonomy" id="1177574"/>
    <lineage>
        <taxon>Bacteria</taxon>
        <taxon>Pseudomonadati</taxon>
        <taxon>Bacteroidota</taxon>
        <taxon>Bacteroidia</taxon>
        <taxon>Bacteroidales</taxon>
        <taxon>Prevotellaceae</taxon>
        <taxon>Prevotella</taxon>
    </lineage>
</organism>
<dbReference type="GeneID" id="94028761"/>
<reference evidence="1 2" key="1">
    <citation type="submission" date="2017-06" db="EMBL/GenBank/DDBJ databases">
        <authorList>
            <person name="Varghese N."/>
            <person name="Submissions S."/>
        </authorList>
    </citation>
    <scope>NUCLEOTIDE SEQUENCE [LARGE SCALE GENOMIC DNA]</scope>
    <source>
        <strain evidence="1 2">DSM 26989</strain>
    </source>
</reference>
<dbReference type="AlphaFoldDB" id="A0A2K9HGD0"/>
<comment type="caution">
    <text evidence="1">The sequence shown here is derived from an EMBL/GenBank/DDBJ whole genome shotgun (WGS) entry which is preliminary data.</text>
</comment>
<gene>
    <name evidence="1" type="ORF">SAMN06265364_11236</name>
</gene>
<protein>
    <submittedName>
        <fullName evidence="1">Uncharacterized protein</fullName>
    </submittedName>
</protein>
<name>A0A2K9HGD0_9BACT</name>